<organism evidence="5 6">
    <name type="scientific">Arsenicitalea aurantiaca</name>
    <dbReference type="NCBI Taxonomy" id="1783274"/>
    <lineage>
        <taxon>Bacteria</taxon>
        <taxon>Pseudomonadati</taxon>
        <taxon>Pseudomonadota</taxon>
        <taxon>Alphaproteobacteria</taxon>
        <taxon>Hyphomicrobiales</taxon>
        <taxon>Devosiaceae</taxon>
        <taxon>Arsenicitalea</taxon>
    </lineage>
</organism>
<dbReference type="Proteomes" id="UP000281547">
    <property type="component" value="Unassembled WGS sequence"/>
</dbReference>
<dbReference type="CDD" id="cd06091">
    <property type="entry name" value="KOW_NusG"/>
    <property type="match status" value="1"/>
</dbReference>
<dbReference type="SMART" id="SM00738">
    <property type="entry name" value="NGN"/>
    <property type="match status" value="1"/>
</dbReference>
<dbReference type="CDD" id="cd09892">
    <property type="entry name" value="NGN_SP_RfaH"/>
    <property type="match status" value="1"/>
</dbReference>
<dbReference type="EMBL" id="RZNJ01000004">
    <property type="protein sequence ID" value="RUT29976.1"/>
    <property type="molecule type" value="Genomic_DNA"/>
</dbReference>
<dbReference type="InterPro" id="IPR008991">
    <property type="entry name" value="Translation_prot_SH3-like_sf"/>
</dbReference>
<feature type="domain" description="NusG-like N-terminal" evidence="4">
    <location>
        <begin position="33"/>
        <end position="132"/>
    </location>
</feature>
<sequence>MSTSLGQGLSGSNSAASRALASSAARAEDATAAARWYVVQTNANKERLAVWHLEDQGFVVFAPRLQKTIRHARQFRSVSVPLFPGYIFVQIELSTHRWRSINGTFGVRSLVMSGDRPLPVSELAMAELQQVFGNSKTRLELSSGQQVKVIAGPLSGFSGALDRLDGPERVRVLMGFIGRSVPVTLSRNDVASAN</sequence>
<dbReference type="GO" id="GO:0031564">
    <property type="term" value="P:transcription antitermination"/>
    <property type="evidence" value="ECO:0007669"/>
    <property type="project" value="UniProtKB-KW"/>
</dbReference>
<name>A0A433X7C6_9HYPH</name>
<dbReference type="GO" id="GO:0006354">
    <property type="term" value="P:DNA-templated transcription elongation"/>
    <property type="evidence" value="ECO:0007669"/>
    <property type="project" value="InterPro"/>
</dbReference>
<comment type="caution">
    <text evidence="5">The sequence shown here is derived from an EMBL/GenBank/DDBJ whole genome shotgun (WGS) entry which is preliminary data.</text>
</comment>
<dbReference type="Gene3D" id="3.30.70.940">
    <property type="entry name" value="NusG, N-terminal domain"/>
    <property type="match status" value="1"/>
</dbReference>
<evidence type="ECO:0000313" key="5">
    <source>
        <dbReference type="EMBL" id="RUT29976.1"/>
    </source>
</evidence>
<dbReference type="SUPFAM" id="SSF50104">
    <property type="entry name" value="Translation proteins SH3-like domain"/>
    <property type="match status" value="1"/>
</dbReference>
<dbReference type="PANTHER" id="PTHR30265:SF4">
    <property type="entry name" value="KOW MOTIF FAMILY PROTEIN, EXPRESSED"/>
    <property type="match status" value="1"/>
</dbReference>
<dbReference type="AlphaFoldDB" id="A0A433X7C6"/>
<dbReference type="Pfam" id="PF02357">
    <property type="entry name" value="NusG"/>
    <property type="match status" value="1"/>
</dbReference>
<keyword evidence="3" id="KW-0804">Transcription</keyword>
<evidence type="ECO:0000256" key="2">
    <source>
        <dbReference type="ARBA" id="ARBA00023015"/>
    </source>
</evidence>
<evidence type="ECO:0000256" key="1">
    <source>
        <dbReference type="ARBA" id="ARBA00022814"/>
    </source>
</evidence>
<dbReference type="InterPro" id="IPR043425">
    <property type="entry name" value="NusG-like"/>
</dbReference>
<reference evidence="5 6" key="1">
    <citation type="journal article" date="2016" name="Int. J. Syst. Evol. Microbiol.">
        <title>Arsenicitalea aurantiaca gen. nov., sp. nov., a new member of the family Hyphomicrobiaceae, isolated from high-arsenic sediment.</title>
        <authorList>
            <person name="Mu Y."/>
            <person name="Zhou L."/>
            <person name="Zeng X.C."/>
            <person name="Liu L."/>
            <person name="Pan Y."/>
            <person name="Chen X."/>
            <person name="Wang J."/>
            <person name="Li S."/>
            <person name="Li W.J."/>
            <person name="Wang Y."/>
        </authorList>
    </citation>
    <scope>NUCLEOTIDE SEQUENCE [LARGE SCALE GENOMIC DNA]</scope>
    <source>
        <strain evidence="5 6">42-50</strain>
    </source>
</reference>
<keyword evidence="2" id="KW-0805">Transcription regulation</keyword>
<evidence type="ECO:0000313" key="6">
    <source>
        <dbReference type="Proteomes" id="UP000281547"/>
    </source>
</evidence>
<dbReference type="SUPFAM" id="SSF82679">
    <property type="entry name" value="N-utilization substance G protein NusG, N-terminal domain"/>
    <property type="match status" value="1"/>
</dbReference>
<proteinExistence type="predicted"/>
<dbReference type="InterPro" id="IPR036735">
    <property type="entry name" value="NGN_dom_sf"/>
</dbReference>
<evidence type="ECO:0000256" key="3">
    <source>
        <dbReference type="ARBA" id="ARBA00023163"/>
    </source>
</evidence>
<dbReference type="InterPro" id="IPR006645">
    <property type="entry name" value="NGN-like_dom"/>
</dbReference>
<accession>A0A433X7C6</accession>
<gene>
    <name evidence="5" type="ORF">EMQ25_11585</name>
</gene>
<keyword evidence="6" id="KW-1185">Reference proteome</keyword>
<dbReference type="OrthoDB" id="9787731at2"/>
<dbReference type="RefSeq" id="WP_127188756.1">
    <property type="nucleotide sequence ID" value="NZ_RZNJ01000004.1"/>
</dbReference>
<evidence type="ECO:0000259" key="4">
    <source>
        <dbReference type="SMART" id="SM00738"/>
    </source>
</evidence>
<dbReference type="PANTHER" id="PTHR30265">
    <property type="entry name" value="RHO-INTERACTING TRANSCRIPTION TERMINATION FACTOR NUSG"/>
    <property type="match status" value="1"/>
</dbReference>
<keyword evidence="1" id="KW-0889">Transcription antitermination</keyword>
<protein>
    <submittedName>
        <fullName evidence="5">Transcriptional activator RfaH</fullName>
    </submittedName>
</protein>